<feature type="compositionally biased region" description="Basic residues" evidence="1">
    <location>
        <begin position="237"/>
        <end position="247"/>
    </location>
</feature>
<dbReference type="PANTHER" id="PTHR12374:SF21">
    <property type="entry name" value="SWIRM DOMAIN-CONTAINING PROTEIN FUN19-RELATED"/>
    <property type="match status" value="1"/>
</dbReference>
<reference evidence="3 4" key="1">
    <citation type="journal article" date="2023" name="Elife">
        <title>Identification of key yeast species and microbe-microbe interactions impacting larval growth of Drosophila in the wild.</title>
        <authorList>
            <person name="Mure A."/>
            <person name="Sugiura Y."/>
            <person name="Maeda R."/>
            <person name="Honda K."/>
            <person name="Sakurai N."/>
            <person name="Takahashi Y."/>
            <person name="Watada M."/>
            <person name="Katoh T."/>
            <person name="Gotoh A."/>
            <person name="Gotoh Y."/>
            <person name="Taniguchi I."/>
            <person name="Nakamura K."/>
            <person name="Hayashi T."/>
            <person name="Katayama T."/>
            <person name="Uemura T."/>
            <person name="Hattori Y."/>
        </authorList>
    </citation>
    <scope>NUCLEOTIDE SEQUENCE [LARGE SCALE GENOMIC DNA]</scope>
    <source>
        <strain evidence="3 4">KH-74</strain>
    </source>
</reference>
<dbReference type="GO" id="GO:0070210">
    <property type="term" value="C:Rpd3L-Expanded complex"/>
    <property type="evidence" value="ECO:0007669"/>
    <property type="project" value="TreeGrafter"/>
</dbReference>
<evidence type="ECO:0000256" key="1">
    <source>
        <dbReference type="SAM" id="MobiDB-lite"/>
    </source>
</evidence>
<evidence type="ECO:0000313" key="4">
    <source>
        <dbReference type="Proteomes" id="UP001377567"/>
    </source>
</evidence>
<gene>
    <name evidence="3" type="ORF">DAKH74_024700</name>
</gene>
<dbReference type="FunFam" id="1.10.10.10:FF:000087">
    <property type="entry name" value="Transcriptional adapter 2"/>
    <property type="match status" value="1"/>
</dbReference>
<dbReference type="PANTHER" id="PTHR12374">
    <property type="entry name" value="TRANSCRIPTIONAL ADAPTOR 2 ADA2 -RELATED"/>
    <property type="match status" value="1"/>
</dbReference>
<dbReference type="InterPro" id="IPR036388">
    <property type="entry name" value="WH-like_DNA-bd_sf"/>
</dbReference>
<dbReference type="Gene3D" id="1.10.10.10">
    <property type="entry name" value="Winged helix-like DNA-binding domain superfamily/Winged helix DNA-binding domain"/>
    <property type="match status" value="1"/>
</dbReference>
<protein>
    <recommendedName>
        <fullName evidence="2">SWIRM domain-containing protein</fullName>
    </recommendedName>
</protein>
<feature type="compositionally biased region" description="Low complexity" evidence="1">
    <location>
        <begin position="164"/>
        <end position="182"/>
    </location>
</feature>
<dbReference type="Pfam" id="PF04433">
    <property type="entry name" value="SWIRM"/>
    <property type="match status" value="1"/>
</dbReference>
<proteinExistence type="predicted"/>
<comment type="caution">
    <text evidence="3">The sequence shown here is derived from an EMBL/GenBank/DDBJ whole genome shotgun (WGS) entry which is preliminary data.</text>
</comment>
<feature type="compositionally biased region" description="Polar residues" evidence="1">
    <location>
        <begin position="65"/>
        <end position="77"/>
    </location>
</feature>
<dbReference type="InterPro" id="IPR007526">
    <property type="entry name" value="SWIRM"/>
</dbReference>
<feature type="compositionally biased region" description="Basic residues" evidence="1">
    <location>
        <begin position="200"/>
        <end position="210"/>
    </location>
</feature>
<organism evidence="3 4">
    <name type="scientific">Maudiozyma humilis</name>
    <name type="common">Sour dough yeast</name>
    <name type="synonym">Kazachstania humilis</name>
    <dbReference type="NCBI Taxonomy" id="51915"/>
    <lineage>
        <taxon>Eukaryota</taxon>
        <taxon>Fungi</taxon>
        <taxon>Dikarya</taxon>
        <taxon>Ascomycota</taxon>
        <taxon>Saccharomycotina</taxon>
        <taxon>Saccharomycetes</taxon>
        <taxon>Saccharomycetales</taxon>
        <taxon>Saccharomycetaceae</taxon>
        <taxon>Maudiozyma</taxon>
    </lineage>
</organism>
<dbReference type="EMBL" id="BTGD01000006">
    <property type="protein sequence ID" value="GMM55854.1"/>
    <property type="molecule type" value="Genomic_DNA"/>
</dbReference>
<feature type="compositionally biased region" description="Basic residues" evidence="1">
    <location>
        <begin position="53"/>
        <end position="64"/>
    </location>
</feature>
<feature type="region of interest" description="Disordered" evidence="1">
    <location>
        <begin position="161"/>
        <end position="264"/>
    </location>
</feature>
<dbReference type="Proteomes" id="UP001377567">
    <property type="component" value="Unassembled WGS sequence"/>
</dbReference>
<evidence type="ECO:0000259" key="2">
    <source>
        <dbReference type="PROSITE" id="PS50934"/>
    </source>
</evidence>
<dbReference type="SUPFAM" id="SSF46689">
    <property type="entry name" value="Homeodomain-like"/>
    <property type="match status" value="1"/>
</dbReference>
<sequence length="409" mass="45840">MIFHSPELHNIPLNAAGKDTHPHPSLTTAPEETAHRRPGTVQSTPNIFALAHRHSPKQRVRRGSTHASDPNPNTTAPTHKHGYESDSTLALLTSGRRTFPSPPLSPKLAPAANIEQLLETREHRVSKALRVQPVWPDNMRTRQYSRQVRVFLGEYRALRRARPAEAQTQTHTPTATPAPRNTATKHTHSSPALPSDGPRTRRRSSTHGKRPAAEQWQVPLSPSHKRAVAQPAASPRPRPRPRPRPKAKAPPLKTHAHSNARPQASALAHAAHLASAEVVSRVPMYVPRESWAKLPDYAPATENIPRDRVDALRVEWHGAPTDLSQDPLRALLHPAELALAQTLRLPCDLYLDSKRRLFLEKVYRMRRGMPFRRTDAQKACRIDVNKASRLFAAFERVGWLNDANFAKYL</sequence>
<feature type="region of interest" description="Disordered" evidence="1">
    <location>
        <begin position="53"/>
        <end position="84"/>
    </location>
</feature>
<dbReference type="GO" id="GO:0006338">
    <property type="term" value="P:chromatin remodeling"/>
    <property type="evidence" value="ECO:0007669"/>
    <property type="project" value="TreeGrafter"/>
</dbReference>
<dbReference type="PROSITE" id="PS50934">
    <property type="entry name" value="SWIRM"/>
    <property type="match status" value="1"/>
</dbReference>
<feature type="domain" description="SWIRM" evidence="2">
    <location>
        <begin position="312"/>
        <end position="409"/>
    </location>
</feature>
<dbReference type="GO" id="GO:0006357">
    <property type="term" value="P:regulation of transcription by RNA polymerase II"/>
    <property type="evidence" value="ECO:0007669"/>
    <property type="project" value="TreeGrafter"/>
</dbReference>
<accession>A0AAV5RWB9</accession>
<dbReference type="InterPro" id="IPR009057">
    <property type="entry name" value="Homeodomain-like_sf"/>
</dbReference>
<dbReference type="GO" id="GO:0003713">
    <property type="term" value="F:transcription coactivator activity"/>
    <property type="evidence" value="ECO:0007669"/>
    <property type="project" value="TreeGrafter"/>
</dbReference>
<keyword evidence="4" id="KW-1185">Reference proteome</keyword>
<feature type="region of interest" description="Disordered" evidence="1">
    <location>
        <begin position="1"/>
        <end position="41"/>
    </location>
</feature>
<dbReference type="GO" id="GO:0003682">
    <property type="term" value="F:chromatin binding"/>
    <property type="evidence" value="ECO:0007669"/>
    <property type="project" value="TreeGrafter"/>
</dbReference>
<dbReference type="AlphaFoldDB" id="A0AAV5RWB9"/>
<evidence type="ECO:0000313" key="3">
    <source>
        <dbReference type="EMBL" id="GMM55854.1"/>
    </source>
</evidence>
<name>A0AAV5RWB9_MAUHU</name>